<name>A0ABS3VTJ9_MICEH</name>
<reference evidence="3 4" key="1">
    <citation type="submission" date="2019-12" db="EMBL/GenBank/DDBJ databases">
        <title>Whole genome sequencing of endophytic Actinobacterium Micromonospora sp. MPMI6T.</title>
        <authorList>
            <person name="Evv R."/>
            <person name="Podile A.R."/>
        </authorList>
    </citation>
    <scope>NUCLEOTIDE SEQUENCE [LARGE SCALE GENOMIC DNA]</scope>
    <source>
        <strain evidence="3 4">MPMI6</strain>
    </source>
</reference>
<evidence type="ECO:0000256" key="1">
    <source>
        <dbReference type="SAM" id="MobiDB-lite"/>
    </source>
</evidence>
<organism evidence="3 4">
    <name type="scientific">Micromonospora echinofusca</name>
    <dbReference type="NCBI Taxonomy" id="47858"/>
    <lineage>
        <taxon>Bacteria</taxon>
        <taxon>Bacillati</taxon>
        <taxon>Actinomycetota</taxon>
        <taxon>Actinomycetes</taxon>
        <taxon>Micromonosporales</taxon>
        <taxon>Micromonosporaceae</taxon>
        <taxon>Micromonospora</taxon>
    </lineage>
</organism>
<dbReference type="RefSeq" id="WP_208814789.1">
    <property type="nucleotide sequence ID" value="NZ_WVUH01000152.1"/>
</dbReference>
<sequence length="316" mass="34737">MSGASDKLRDVIRQRLLIGLSDWPTLVAEAVQYAEDEQLTSGEPTSGAGGQASADDHGPSGPAADGEDIEDRVRRIVAEEWPLRHAVEASWPPVTDCDRLDAAFAELNRVGIVARQDFTCCRNCGEAEIGAELADTDEGYVFFHAQDTERAAEGGALWLRYGATSGPATPVGQRVAETLTRHGLPVDWNGDPGRAIRVPLTWQRRIGPFPVLHARTSSDEYYPDPSADLIRILIDDVTTGDEEFFIVERTSNSAYYAQSALDDRDRYIVEYRDGGPDRHWQAVTADPEAAHAALTGWAFGLDGWRAGLEWTRLELE</sequence>
<comment type="caution">
    <text evidence="3">The sequence shown here is derived from an EMBL/GenBank/DDBJ whole genome shotgun (WGS) entry which is preliminary data.</text>
</comment>
<dbReference type="Proteomes" id="UP000823521">
    <property type="component" value="Unassembled WGS sequence"/>
</dbReference>
<dbReference type="InterPro" id="IPR054186">
    <property type="entry name" value="DUF6891"/>
</dbReference>
<keyword evidence="4" id="KW-1185">Reference proteome</keyword>
<accession>A0ABS3VTJ9</accession>
<feature type="region of interest" description="Disordered" evidence="1">
    <location>
        <begin position="37"/>
        <end position="69"/>
    </location>
</feature>
<dbReference type="Pfam" id="PF21831">
    <property type="entry name" value="DUF6891"/>
    <property type="match status" value="1"/>
</dbReference>
<proteinExistence type="predicted"/>
<evidence type="ECO:0000313" key="3">
    <source>
        <dbReference type="EMBL" id="MBO4207877.1"/>
    </source>
</evidence>
<gene>
    <name evidence="3" type="ORF">GSF22_17960</name>
</gene>
<evidence type="ECO:0000259" key="2">
    <source>
        <dbReference type="Pfam" id="PF21831"/>
    </source>
</evidence>
<dbReference type="EMBL" id="WVUH01000152">
    <property type="protein sequence ID" value="MBO4207877.1"/>
    <property type="molecule type" value="Genomic_DNA"/>
</dbReference>
<evidence type="ECO:0000313" key="4">
    <source>
        <dbReference type="Proteomes" id="UP000823521"/>
    </source>
</evidence>
<feature type="domain" description="DUF6891" evidence="2">
    <location>
        <begin position="7"/>
        <end position="205"/>
    </location>
</feature>
<protein>
    <recommendedName>
        <fullName evidence="2">DUF6891 domain-containing protein</fullName>
    </recommendedName>
</protein>